<dbReference type="RefSeq" id="WP_377065690.1">
    <property type="nucleotide sequence ID" value="NZ_JBHSJJ010000008.1"/>
</dbReference>
<proteinExistence type="predicted"/>
<dbReference type="Proteomes" id="UP001595818">
    <property type="component" value="Unassembled WGS sequence"/>
</dbReference>
<gene>
    <name evidence="2" type="ORF">ACFPFU_15540</name>
</gene>
<accession>A0ABV9T3N1</accession>
<sequence length="203" mass="22695">MENLLKNLMKPLVFFILLMAPLAALAQQHHLGIRAGEPFAITYKTFLDEQFSAEAMVGRGGPNSTQYYRRAFENSRPVSSAIYTGQSTSDALSLHARLAYNEDISSEFNITEGQLFGYAGVGAMLRSVRVNYVYHTPSPTTEGQFRNDHRTNIDFGPEAFIGSEYYFEDFPISVFAEVGMFLEVVDRPGHIKLLGGIGARYLF</sequence>
<evidence type="ECO:0000256" key="1">
    <source>
        <dbReference type="SAM" id="SignalP"/>
    </source>
</evidence>
<keyword evidence="3" id="KW-1185">Reference proteome</keyword>
<keyword evidence="1" id="KW-0732">Signal</keyword>
<protein>
    <recommendedName>
        <fullName evidence="4">Outer membrane protein beta-barrel domain-containing protein</fullName>
    </recommendedName>
</protein>
<comment type="caution">
    <text evidence="2">The sequence shown here is derived from an EMBL/GenBank/DDBJ whole genome shotgun (WGS) entry which is preliminary data.</text>
</comment>
<name>A0ABV9T3N1_9BACT</name>
<evidence type="ECO:0008006" key="4">
    <source>
        <dbReference type="Google" id="ProtNLM"/>
    </source>
</evidence>
<dbReference type="EMBL" id="JBHSJJ010000008">
    <property type="protein sequence ID" value="MFC4873111.1"/>
    <property type="molecule type" value="Genomic_DNA"/>
</dbReference>
<evidence type="ECO:0000313" key="2">
    <source>
        <dbReference type="EMBL" id="MFC4873111.1"/>
    </source>
</evidence>
<organism evidence="2 3">
    <name type="scientific">Negadavirga shengliensis</name>
    <dbReference type="NCBI Taxonomy" id="1389218"/>
    <lineage>
        <taxon>Bacteria</taxon>
        <taxon>Pseudomonadati</taxon>
        <taxon>Bacteroidota</taxon>
        <taxon>Cytophagia</taxon>
        <taxon>Cytophagales</taxon>
        <taxon>Cyclobacteriaceae</taxon>
        <taxon>Negadavirga</taxon>
    </lineage>
</organism>
<feature type="signal peptide" evidence="1">
    <location>
        <begin position="1"/>
        <end position="26"/>
    </location>
</feature>
<feature type="chain" id="PRO_5046124440" description="Outer membrane protein beta-barrel domain-containing protein" evidence="1">
    <location>
        <begin position="27"/>
        <end position="203"/>
    </location>
</feature>
<reference evidence="3" key="1">
    <citation type="journal article" date="2019" name="Int. J. Syst. Evol. Microbiol.">
        <title>The Global Catalogue of Microorganisms (GCM) 10K type strain sequencing project: providing services to taxonomists for standard genome sequencing and annotation.</title>
        <authorList>
            <consortium name="The Broad Institute Genomics Platform"/>
            <consortium name="The Broad Institute Genome Sequencing Center for Infectious Disease"/>
            <person name="Wu L."/>
            <person name="Ma J."/>
        </authorList>
    </citation>
    <scope>NUCLEOTIDE SEQUENCE [LARGE SCALE GENOMIC DNA]</scope>
    <source>
        <strain evidence="3">CGMCC 4.7466</strain>
    </source>
</reference>
<evidence type="ECO:0000313" key="3">
    <source>
        <dbReference type="Proteomes" id="UP001595818"/>
    </source>
</evidence>